<protein>
    <submittedName>
        <fullName evidence="8">RNA polymerase sigma factor</fullName>
    </submittedName>
</protein>
<keyword evidence="2" id="KW-0805">Transcription regulation</keyword>
<dbReference type="SUPFAM" id="SSF88659">
    <property type="entry name" value="Sigma3 and sigma4 domains of RNA polymerase sigma factors"/>
    <property type="match status" value="1"/>
</dbReference>
<dbReference type="Gene3D" id="1.10.10.10">
    <property type="entry name" value="Winged helix-like DNA-binding domain superfamily/Winged helix DNA-binding domain"/>
    <property type="match status" value="1"/>
</dbReference>
<dbReference type="InterPro" id="IPR039425">
    <property type="entry name" value="RNA_pol_sigma-70-like"/>
</dbReference>
<dbReference type="InterPro" id="IPR013325">
    <property type="entry name" value="RNA_pol_sigma_r2"/>
</dbReference>
<reference evidence="8" key="2">
    <citation type="journal article" date="2021" name="PeerJ">
        <title>Extensive microbial diversity within the chicken gut microbiome revealed by metagenomics and culture.</title>
        <authorList>
            <person name="Gilroy R."/>
            <person name="Ravi A."/>
            <person name="Getino M."/>
            <person name="Pursley I."/>
            <person name="Horton D.L."/>
            <person name="Alikhan N.F."/>
            <person name="Baker D."/>
            <person name="Gharbi K."/>
            <person name="Hall N."/>
            <person name="Watson M."/>
            <person name="Adriaenssens E.M."/>
            <person name="Foster-Nyarko E."/>
            <person name="Jarju S."/>
            <person name="Secka A."/>
            <person name="Antonio M."/>
            <person name="Oren A."/>
            <person name="Chaudhuri R.R."/>
            <person name="La Ragione R."/>
            <person name="Hildebrand F."/>
            <person name="Pallen M.J."/>
        </authorList>
    </citation>
    <scope>NUCLEOTIDE SEQUENCE</scope>
    <source>
        <strain evidence="8">2478</strain>
    </source>
</reference>
<evidence type="ECO:0000313" key="8">
    <source>
        <dbReference type="EMBL" id="MBO8478484.1"/>
    </source>
</evidence>
<dbReference type="GO" id="GO:0016987">
    <property type="term" value="F:sigma factor activity"/>
    <property type="evidence" value="ECO:0007669"/>
    <property type="project" value="UniProtKB-KW"/>
</dbReference>
<dbReference type="Gene3D" id="1.10.1740.10">
    <property type="match status" value="1"/>
</dbReference>
<evidence type="ECO:0000256" key="3">
    <source>
        <dbReference type="ARBA" id="ARBA00023082"/>
    </source>
</evidence>
<evidence type="ECO:0000256" key="5">
    <source>
        <dbReference type="ARBA" id="ARBA00023163"/>
    </source>
</evidence>
<sequence length="174" mass="20201">MEKQVFKEVWLPLSDSFYRVAYSMLGTEADARDAVQDLYIRLWNARHNLDTVSSPLPYGIRVIRNICIDRIRLRSARGESQDVESVKENRLQELGIQAGADRVMIDREMLGILGRTMDSLPENQRKVMEMRFFRQLDYDEIVEKTGLSAINVRVLVNRARKTVIAAMKEYLYGN</sequence>
<dbReference type="GO" id="GO:0006352">
    <property type="term" value="P:DNA-templated transcription initiation"/>
    <property type="evidence" value="ECO:0007669"/>
    <property type="project" value="InterPro"/>
</dbReference>
<comment type="similarity">
    <text evidence="1">Belongs to the sigma-70 factor family. ECF subfamily.</text>
</comment>
<gene>
    <name evidence="8" type="ORF">IAB80_06330</name>
</gene>
<dbReference type="Proteomes" id="UP000823771">
    <property type="component" value="Unassembled WGS sequence"/>
</dbReference>
<keyword evidence="4" id="KW-0238">DNA-binding</keyword>
<dbReference type="PANTHER" id="PTHR43133:SF8">
    <property type="entry name" value="RNA POLYMERASE SIGMA FACTOR HI_1459-RELATED"/>
    <property type="match status" value="1"/>
</dbReference>
<accession>A0A9D9IT19</accession>
<dbReference type="InterPro" id="IPR013249">
    <property type="entry name" value="RNA_pol_sigma70_r4_t2"/>
</dbReference>
<dbReference type="SUPFAM" id="SSF88946">
    <property type="entry name" value="Sigma2 domain of RNA polymerase sigma factors"/>
    <property type="match status" value="1"/>
</dbReference>
<dbReference type="AlphaFoldDB" id="A0A9D9IT19"/>
<dbReference type="InterPro" id="IPR007627">
    <property type="entry name" value="RNA_pol_sigma70_r2"/>
</dbReference>
<proteinExistence type="inferred from homology"/>
<dbReference type="InterPro" id="IPR036388">
    <property type="entry name" value="WH-like_DNA-bd_sf"/>
</dbReference>
<comment type="caution">
    <text evidence="8">The sequence shown here is derived from an EMBL/GenBank/DDBJ whole genome shotgun (WGS) entry which is preliminary data.</text>
</comment>
<evidence type="ECO:0000259" key="6">
    <source>
        <dbReference type="Pfam" id="PF04542"/>
    </source>
</evidence>
<reference evidence="8" key="1">
    <citation type="submission" date="2020-10" db="EMBL/GenBank/DDBJ databases">
        <authorList>
            <person name="Gilroy R."/>
        </authorList>
    </citation>
    <scope>NUCLEOTIDE SEQUENCE</scope>
    <source>
        <strain evidence="8">2478</strain>
    </source>
</reference>
<dbReference type="NCBIfam" id="TIGR02937">
    <property type="entry name" value="sigma70-ECF"/>
    <property type="match status" value="1"/>
</dbReference>
<dbReference type="GO" id="GO:0003677">
    <property type="term" value="F:DNA binding"/>
    <property type="evidence" value="ECO:0007669"/>
    <property type="project" value="UniProtKB-KW"/>
</dbReference>
<evidence type="ECO:0000313" key="9">
    <source>
        <dbReference type="Proteomes" id="UP000823771"/>
    </source>
</evidence>
<dbReference type="CDD" id="cd06171">
    <property type="entry name" value="Sigma70_r4"/>
    <property type="match status" value="1"/>
</dbReference>
<organism evidence="8 9">
    <name type="scientific">Candidatus Cryptobacteroides excrementipullorum</name>
    <dbReference type="NCBI Taxonomy" id="2840761"/>
    <lineage>
        <taxon>Bacteria</taxon>
        <taxon>Pseudomonadati</taxon>
        <taxon>Bacteroidota</taxon>
        <taxon>Bacteroidia</taxon>
        <taxon>Bacteroidales</taxon>
        <taxon>Candidatus Cryptobacteroides</taxon>
    </lineage>
</organism>
<dbReference type="Pfam" id="PF04542">
    <property type="entry name" value="Sigma70_r2"/>
    <property type="match status" value="1"/>
</dbReference>
<dbReference type="InterPro" id="IPR014284">
    <property type="entry name" value="RNA_pol_sigma-70_dom"/>
</dbReference>
<keyword evidence="5" id="KW-0804">Transcription</keyword>
<dbReference type="InterPro" id="IPR013324">
    <property type="entry name" value="RNA_pol_sigma_r3/r4-like"/>
</dbReference>
<evidence type="ECO:0000256" key="2">
    <source>
        <dbReference type="ARBA" id="ARBA00023015"/>
    </source>
</evidence>
<feature type="domain" description="RNA polymerase sigma-70 region 2" evidence="6">
    <location>
        <begin position="17"/>
        <end position="75"/>
    </location>
</feature>
<feature type="domain" description="RNA polymerase sigma factor 70 region 4 type 2" evidence="7">
    <location>
        <begin position="112"/>
        <end position="162"/>
    </location>
</feature>
<keyword evidence="3" id="KW-0731">Sigma factor</keyword>
<evidence type="ECO:0000259" key="7">
    <source>
        <dbReference type="Pfam" id="PF08281"/>
    </source>
</evidence>
<dbReference type="PANTHER" id="PTHR43133">
    <property type="entry name" value="RNA POLYMERASE ECF-TYPE SIGMA FACTO"/>
    <property type="match status" value="1"/>
</dbReference>
<evidence type="ECO:0000256" key="4">
    <source>
        <dbReference type="ARBA" id="ARBA00023125"/>
    </source>
</evidence>
<dbReference type="Pfam" id="PF08281">
    <property type="entry name" value="Sigma70_r4_2"/>
    <property type="match status" value="1"/>
</dbReference>
<name>A0A9D9IT19_9BACT</name>
<dbReference type="EMBL" id="JADILZ010000054">
    <property type="protein sequence ID" value="MBO8478484.1"/>
    <property type="molecule type" value="Genomic_DNA"/>
</dbReference>
<evidence type="ECO:0000256" key="1">
    <source>
        <dbReference type="ARBA" id="ARBA00010641"/>
    </source>
</evidence>